<dbReference type="PANTHER" id="PTHR22749">
    <property type="entry name" value="RIBOFLAVIN KINASE/FMN ADENYLYLTRANSFERASE"/>
    <property type="match status" value="1"/>
</dbReference>
<dbReference type="EMBL" id="DXCH01000060">
    <property type="protein sequence ID" value="HIZ06753.1"/>
    <property type="molecule type" value="Genomic_DNA"/>
</dbReference>
<comment type="pathway">
    <text evidence="2 14">Cofactor biosynthesis; FMN biosynthesis; FMN from riboflavin (ATP route): step 1/1.</text>
</comment>
<dbReference type="InterPro" id="IPR015865">
    <property type="entry name" value="Riboflavin_kinase_bac/euk"/>
</dbReference>
<evidence type="ECO:0000256" key="10">
    <source>
        <dbReference type="ARBA" id="ARBA00022840"/>
    </source>
</evidence>
<dbReference type="EC" id="2.7.7.2" evidence="14"/>
<evidence type="ECO:0000313" key="17">
    <source>
        <dbReference type="Proteomes" id="UP000824024"/>
    </source>
</evidence>
<evidence type="ECO:0000256" key="4">
    <source>
        <dbReference type="ARBA" id="ARBA00022643"/>
    </source>
</evidence>
<comment type="catalytic activity">
    <reaction evidence="12 14">
        <text>riboflavin + ATP = FMN + ADP + H(+)</text>
        <dbReference type="Rhea" id="RHEA:14357"/>
        <dbReference type="ChEBI" id="CHEBI:15378"/>
        <dbReference type="ChEBI" id="CHEBI:30616"/>
        <dbReference type="ChEBI" id="CHEBI:57986"/>
        <dbReference type="ChEBI" id="CHEBI:58210"/>
        <dbReference type="ChEBI" id="CHEBI:456216"/>
        <dbReference type="EC" id="2.7.1.26"/>
    </reaction>
</comment>
<dbReference type="NCBIfam" id="TIGR00083">
    <property type="entry name" value="ribF"/>
    <property type="match status" value="1"/>
</dbReference>
<comment type="catalytic activity">
    <reaction evidence="13 14">
        <text>FMN + ATP + H(+) = FAD + diphosphate</text>
        <dbReference type="Rhea" id="RHEA:17237"/>
        <dbReference type="ChEBI" id="CHEBI:15378"/>
        <dbReference type="ChEBI" id="CHEBI:30616"/>
        <dbReference type="ChEBI" id="CHEBI:33019"/>
        <dbReference type="ChEBI" id="CHEBI:57692"/>
        <dbReference type="ChEBI" id="CHEBI:58210"/>
        <dbReference type="EC" id="2.7.7.2"/>
    </reaction>
</comment>
<dbReference type="NCBIfam" id="NF004160">
    <property type="entry name" value="PRK05627.1-3"/>
    <property type="match status" value="1"/>
</dbReference>
<dbReference type="InterPro" id="IPR015864">
    <property type="entry name" value="FAD_synthase"/>
</dbReference>
<dbReference type="Proteomes" id="UP000824024">
    <property type="component" value="Unassembled WGS sequence"/>
</dbReference>
<evidence type="ECO:0000256" key="6">
    <source>
        <dbReference type="ARBA" id="ARBA00022695"/>
    </source>
</evidence>
<evidence type="ECO:0000256" key="8">
    <source>
        <dbReference type="ARBA" id="ARBA00022777"/>
    </source>
</evidence>
<dbReference type="SUPFAM" id="SSF52374">
    <property type="entry name" value="Nucleotidylyl transferase"/>
    <property type="match status" value="1"/>
</dbReference>
<dbReference type="GO" id="GO:0009231">
    <property type="term" value="P:riboflavin biosynthetic process"/>
    <property type="evidence" value="ECO:0007669"/>
    <property type="project" value="InterPro"/>
</dbReference>
<dbReference type="CDD" id="cd02064">
    <property type="entry name" value="FAD_synthetase_N"/>
    <property type="match status" value="1"/>
</dbReference>
<organism evidence="16 17">
    <name type="scientific">Candidatus Eubacterium avistercoris</name>
    <dbReference type="NCBI Taxonomy" id="2838567"/>
    <lineage>
        <taxon>Bacteria</taxon>
        <taxon>Bacillati</taxon>
        <taxon>Bacillota</taxon>
        <taxon>Clostridia</taxon>
        <taxon>Eubacteriales</taxon>
        <taxon>Eubacteriaceae</taxon>
        <taxon>Eubacterium</taxon>
    </lineage>
</organism>
<reference evidence="16" key="1">
    <citation type="journal article" date="2021" name="PeerJ">
        <title>Extensive microbial diversity within the chicken gut microbiome revealed by metagenomics and culture.</title>
        <authorList>
            <person name="Gilroy R."/>
            <person name="Ravi A."/>
            <person name="Getino M."/>
            <person name="Pursley I."/>
            <person name="Horton D.L."/>
            <person name="Alikhan N.F."/>
            <person name="Baker D."/>
            <person name="Gharbi K."/>
            <person name="Hall N."/>
            <person name="Watson M."/>
            <person name="Adriaenssens E.M."/>
            <person name="Foster-Nyarko E."/>
            <person name="Jarju S."/>
            <person name="Secka A."/>
            <person name="Antonio M."/>
            <person name="Oren A."/>
            <person name="Chaudhuri R.R."/>
            <person name="La Ragione R."/>
            <person name="Hildebrand F."/>
            <person name="Pallen M.J."/>
        </authorList>
    </citation>
    <scope>NUCLEOTIDE SEQUENCE</scope>
    <source>
        <strain evidence="16">CHK192-9172</strain>
    </source>
</reference>
<dbReference type="Pfam" id="PF06574">
    <property type="entry name" value="FAD_syn"/>
    <property type="match status" value="1"/>
</dbReference>
<dbReference type="PANTHER" id="PTHR22749:SF6">
    <property type="entry name" value="RIBOFLAVIN KINASE"/>
    <property type="match status" value="1"/>
</dbReference>
<dbReference type="EC" id="2.7.1.26" evidence="14"/>
<evidence type="ECO:0000256" key="14">
    <source>
        <dbReference type="PIRNR" id="PIRNR004491"/>
    </source>
</evidence>
<evidence type="ECO:0000256" key="13">
    <source>
        <dbReference type="ARBA" id="ARBA00049494"/>
    </source>
</evidence>
<keyword evidence="5 14" id="KW-0808">Transferase</keyword>
<proteinExistence type="inferred from homology"/>
<dbReference type="InterPro" id="IPR023468">
    <property type="entry name" value="Riboflavin_kinase"/>
</dbReference>
<dbReference type="AlphaFoldDB" id="A0A9D2D1A7"/>
<name>A0A9D2D1A7_9FIRM</name>
<comment type="similarity">
    <text evidence="14">Belongs to the ribF family.</text>
</comment>
<evidence type="ECO:0000256" key="2">
    <source>
        <dbReference type="ARBA" id="ARBA00005201"/>
    </source>
</evidence>
<evidence type="ECO:0000256" key="9">
    <source>
        <dbReference type="ARBA" id="ARBA00022827"/>
    </source>
</evidence>
<feature type="domain" description="Riboflavin kinase" evidence="15">
    <location>
        <begin position="178"/>
        <end position="303"/>
    </location>
</feature>
<evidence type="ECO:0000256" key="11">
    <source>
        <dbReference type="ARBA" id="ARBA00023268"/>
    </source>
</evidence>
<dbReference type="Gene3D" id="2.40.30.30">
    <property type="entry name" value="Riboflavin kinase-like"/>
    <property type="match status" value="1"/>
</dbReference>
<dbReference type="InterPro" id="IPR023465">
    <property type="entry name" value="Riboflavin_kinase_dom_sf"/>
</dbReference>
<dbReference type="InterPro" id="IPR014729">
    <property type="entry name" value="Rossmann-like_a/b/a_fold"/>
</dbReference>
<keyword evidence="7 14" id="KW-0547">Nucleotide-binding</keyword>
<evidence type="ECO:0000313" key="16">
    <source>
        <dbReference type="EMBL" id="HIZ06753.1"/>
    </source>
</evidence>
<dbReference type="InterPro" id="IPR002606">
    <property type="entry name" value="Riboflavin_kinase_bac"/>
</dbReference>
<sequence length="311" mass="35441">MKVIKDTLDFQIEEPSIISLGKFDGIHAGHHLLMDALADGKKQGLKSVVFTFSISPKMHFDHDLKMLTTDEEKMLLLEEAGADYVIECPFSEDIMHMQAVDFLKMLTEKIRVKEIVAGTDFHFGYQRKGDYRLLQQCADQFGYRVRIFEKKQFEGADISSTRIRGLLTDGKIQKANELLGYEYFFYGKVVHGNELGRTISAPTANLLPSADKLLPPFGVYAVHVRVDGREYNGIANIGKKPTVKGHYPAGVETFIFDFHEDIYGQIIKVSLCEYIRPEQKFRSLEELKTQMEKDIAACRKILEPGEKTVYK</sequence>
<accession>A0A9D2D1A7</accession>
<evidence type="ECO:0000259" key="15">
    <source>
        <dbReference type="SMART" id="SM00904"/>
    </source>
</evidence>
<keyword evidence="11" id="KW-0511">Multifunctional enzyme</keyword>
<dbReference type="SUPFAM" id="SSF82114">
    <property type="entry name" value="Riboflavin kinase-like"/>
    <property type="match status" value="1"/>
</dbReference>
<evidence type="ECO:0000256" key="5">
    <source>
        <dbReference type="ARBA" id="ARBA00022679"/>
    </source>
</evidence>
<keyword evidence="6 14" id="KW-0548">Nucleotidyltransferase</keyword>
<gene>
    <name evidence="16" type="ORF">IAA08_02315</name>
</gene>
<dbReference type="PIRSF" id="PIRSF004491">
    <property type="entry name" value="FAD_Synth"/>
    <property type="match status" value="1"/>
</dbReference>
<dbReference type="GO" id="GO:0008531">
    <property type="term" value="F:riboflavin kinase activity"/>
    <property type="evidence" value="ECO:0007669"/>
    <property type="project" value="UniProtKB-UniRule"/>
</dbReference>
<protein>
    <recommendedName>
        <fullName evidence="14">Riboflavin biosynthesis protein</fullName>
    </recommendedName>
    <domain>
        <recommendedName>
            <fullName evidence="14">Riboflavin kinase</fullName>
            <ecNumber evidence="14">2.7.1.26</ecNumber>
        </recommendedName>
        <alternativeName>
            <fullName evidence="14">Flavokinase</fullName>
        </alternativeName>
    </domain>
    <domain>
        <recommendedName>
            <fullName evidence="14">FMN adenylyltransferase</fullName>
            <ecNumber evidence="14">2.7.7.2</ecNumber>
        </recommendedName>
        <alternativeName>
            <fullName evidence="14">FAD pyrophosphorylase</fullName>
        </alternativeName>
        <alternativeName>
            <fullName evidence="14">FAD synthase</fullName>
        </alternativeName>
    </domain>
</protein>
<dbReference type="Gene3D" id="3.40.50.620">
    <property type="entry name" value="HUPs"/>
    <property type="match status" value="1"/>
</dbReference>
<evidence type="ECO:0000256" key="1">
    <source>
        <dbReference type="ARBA" id="ARBA00004726"/>
    </source>
</evidence>
<keyword evidence="9 14" id="KW-0274">FAD</keyword>
<keyword evidence="4 14" id="KW-0288">FMN</keyword>
<comment type="caution">
    <text evidence="16">The sequence shown here is derived from an EMBL/GenBank/DDBJ whole genome shotgun (WGS) entry which is preliminary data.</text>
</comment>
<dbReference type="GO" id="GO:0006747">
    <property type="term" value="P:FAD biosynthetic process"/>
    <property type="evidence" value="ECO:0007669"/>
    <property type="project" value="UniProtKB-UniRule"/>
</dbReference>
<dbReference type="NCBIfam" id="NF004162">
    <property type="entry name" value="PRK05627.1-5"/>
    <property type="match status" value="1"/>
</dbReference>
<keyword evidence="3 14" id="KW-0285">Flavoprotein</keyword>
<evidence type="ECO:0000256" key="3">
    <source>
        <dbReference type="ARBA" id="ARBA00022630"/>
    </source>
</evidence>
<dbReference type="Pfam" id="PF01687">
    <property type="entry name" value="Flavokinase"/>
    <property type="match status" value="1"/>
</dbReference>
<dbReference type="SMART" id="SM00904">
    <property type="entry name" value="Flavokinase"/>
    <property type="match status" value="1"/>
</dbReference>
<dbReference type="GO" id="GO:0009398">
    <property type="term" value="P:FMN biosynthetic process"/>
    <property type="evidence" value="ECO:0007669"/>
    <property type="project" value="UniProtKB-UniRule"/>
</dbReference>
<keyword evidence="10 14" id="KW-0067">ATP-binding</keyword>
<reference evidence="16" key="2">
    <citation type="submission" date="2021-04" db="EMBL/GenBank/DDBJ databases">
        <authorList>
            <person name="Gilroy R."/>
        </authorList>
    </citation>
    <scope>NUCLEOTIDE SEQUENCE</scope>
    <source>
        <strain evidence="16">CHK192-9172</strain>
    </source>
</reference>
<keyword evidence="8 14" id="KW-0418">Kinase</keyword>
<dbReference type="GO" id="GO:0003919">
    <property type="term" value="F:FMN adenylyltransferase activity"/>
    <property type="evidence" value="ECO:0007669"/>
    <property type="project" value="UniProtKB-UniRule"/>
</dbReference>
<dbReference type="GO" id="GO:0005524">
    <property type="term" value="F:ATP binding"/>
    <property type="evidence" value="ECO:0007669"/>
    <property type="project" value="UniProtKB-UniRule"/>
</dbReference>
<comment type="pathway">
    <text evidence="1 14">Cofactor biosynthesis; FAD biosynthesis; FAD from FMN: step 1/1.</text>
</comment>
<evidence type="ECO:0000256" key="7">
    <source>
        <dbReference type="ARBA" id="ARBA00022741"/>
    </source>
</evidence>
<evidence type="ECO:0000256" key="12">
    <source>
        <dbReference type="ARBA" id="ARBA00047880"/>
    </source>
</evidence>